<dbReference type="Proteomes" id="UP000638918">
    <property type="component" value="Unassembled WGS sequence"/>
</dbReference>
<feature type="transmembrane region" description="Helical" evidence="1">
    <location>
        <begin position="56"/>
        <end position="75"/>
    </location>
</feature>
<keyword evidence="3" id="KW-1185">Reference proteome</keyword>
<feature type="transmembrane region" description="Helical" evidence="1">
    <location>
        <begin position="82"/>
        <end position="103"/>
    </location>
</feature>
<keyword evidence="1" id="KW-0472">Membrane</keyword>
<keyword evidence="1" id="KW-0812">Transmembrane</keyword>
<gene>
    <name evidence="2" type="ORF">H9656_03765</name>
</gene>
<proteinExistence type="predicted"/>
<dbReference type="EMBL" id="JACSQU010000001">
    <property type="protein sequence ID" value="MBD7940495.1"/>
    <property type="molecule type" value="Genomic_DNA"/>
</dbReference>
<evidence type="ECO:0000256" key="1">
    <source>
        <dbReference type="SAM" id="Phobius"/>
    </source>
</evidence>
<feature type="transmembrane region" description="Helical" evidence="1">
    <location>
        <begin position="31"/>
        <end position="50"/>
    </location>
</feature>
<accession>A0ABR8QY86</accession>
<comment type="caution">
    <text evidence="2">The sequence shown here is derived from an EMBL/GenBank/DDBJ whole genome shotgun (WGS) entry which is preliminary data.</text>
</comment>
<evidence type="ECO:0000313" key="2">
    <source>
        <dbReference type="EMBL" id="MBD7940495.1"/>
    </source>
</evidence>
<evidence type="ECO:0000313" key="3">
    <source>
        <dbReference type="Proteomes" id="UP000638918"/>
    </source>
</evidence>
<feature type="transmembrane region" description="Helical" evidence="1">
    <location>
        <begin position="6"/>
        <end position="24"/>
    </location>
</feature>
<dbReference type="RefSeq" id="WP_191742909.1">
    <property type="nucleotide sequence ID" value="NZ_JACSQU010000001.1"/>
</dbReference>
<reference evidence="2 3" key="1">
    <citation type="submission" date="2020-08" db="EMBL/GenBank/DDBJ databases">
        <title>A Genomic Blueprint of the Chicken Gut Microbiome.</title>
        <authorList>
            <person name="Gilroy R."/>
            <person name="Ravi A."/>
            <person name="Getino M."/>
            <person name="Pursley I."/>
            <person name="Horton D.L."/>
            <person name="Alikhan N.-F."/>
            <person name="Baker D."/>
            <person name="Gharbi K."/>
            <person name="Hall N."/>
            <person name="Watson M."/>
            <person name="Adriaenssens E.M."/>
            <person name="Foster-Nyarko E."/>
            <person name="Jarju S."/>
            <person name="Secka A."/>
            <person name="Antonio M."/>
            <person name="Oren A."/>
            <person name="Chaudhuri R."/>
            <person name="La Ragione R.M."/>
            <person name="Hildebrand F."/>
            <person name="Pallen M.J."/>
        </authorList>
    </citation>
    <scope>NUCLEOTIDE SEQUENCE [LARGE SCALE GENOMIC DNA]</scope>
    <source>
        <strain evidence="2 3">Sa3CVA3</strain>
    </source>
</reference>
<protein>
    <submittedName>
        <fullName evidence="2">Uncharacterized protein</fullName>
    </submittedName>
</protein>
<feature type="transmembrane region" description="Helical" evidence="1">
    <location>
        <begin position="109"/>
        <end position="133"/>
    </location>
</feature>
<sequence length="144" mass="15715">MFGFASDYVGLSIMLLAGLFALAKGGRPEKIGAGTMLVAWFLSILAQNLVGYDATQWPVFIIDLVVLGVFIALVWKSPRSWPVWASALQLLAVASHVMVFLRMQPTISAFYTVVNMAAYGIMLAITVGAFLAWQERRAVGQDTE</sequence>
<keyword evidence="1" id="KW-1133">Transmembrane helix</keyword>
<organism evidence="2 3">
    <name type="scientific">Brevundimonas guildfordensis</name>
    <dbReference type="NCBI Taxonomy" id="2762241"/>
    <lineage>
        <taxon>Bacteria</taxon>
        <taxon>Pseudomonadati</taxon>
        <taxon>Pseudomonadota</taxon>
        <taxon>Alphaproteobacteria</taxon>
        <taxon>Caulobacterales</taxon>
        <taxon>Caulobacteraceae</taxon>
        <taxon>Brevundimonas</taxon>
    </lineage>
</organism>
<name>A0ABR8QY86_9CAUL</name>